<dbReference type="InterPro" id="IPR000719">
    <property type="entry name" value="Prot_kinase_dom"/>
</dbReference>
<dbReference type="PROSITE" id="PS50088">
    <property type="entry name" value="ANK_REPEAT"/>
    <property type="match status" value="2"/>
</dbReference>
<feature type="repeat" description="ANK" evidence="4">
    <location>
        <begin position="105"/>
        <end position="137"/>
    </location>
</feature>
<feature type="domain" description="EF-hand" evidence="6">
    <location>
        <begin position="864"/>
        <end position="899"/>
    </location>
</feature>
<name>A0A485K5A6_9STRA</name>
<evidence type="ECO:0000256" key="1">
    <source>
        <dbReference type="ARBA" id="ARBA00022737"/>
    </source>
</evidence>
<dbReference type="InterPro" id="IPR018247">
    <property type="entry name" value="EF_Hand_1_Ca_BS"/>
</dbReference>
<evidence type="ECO:0000259" key="5">
    <source>
        <dbReference type="PROSITE" id="PS50011"/>
    </source>
</evidence>
<dbReference type="PROSITE" id="PS50222">
    <property type="entry name" value="EF_HAND_2"/>
    <property type="match status" value="1"/>
</dbReference>
<dbReference type="SMART" id="SM00220">
    <property type="entry name" value="S_TKc"/>
    <property type="match status" value="1"/>
</dbReference>
<dbReference type="Gene3D" id="1.10.510.10">
    <property type="entry name" value="Transferase(Phosphotransferase) domain 1"/>
    <property type="match status" value="1"/>
</dbReference>
<reference evidence="7" key="2">
    <citation type="submission" date="2019-06" db="EMBL/GenBank/DDBJ databases">
        <title>Genomics analysis of Aphanomyces spp. identifies a new class of oomycete effector associated with host adaptation.</title>
        <authorList>
            <person name="Gaulin E."/>
        </authorList>
    </citation>
    <scope>NUCLEOTIDE SEQUENCE</scope>
    <source>
        <strain evidence="7">CBS 578.67</strain>
    </source>
</reference>
<dbReference type="InterPro" id="IPR002110">
    <property type="entry name" value="Ankyrin_rpt"/>
</dbReference>
<dbReference type="EMBL" id="VJMH01000071">
    <property type="protein sequence ID" value="KAF0719424.1"/>
    <property type="molecule type" value="Genomic_DNA"/>
</dbReference>
<dbReference type="Proteomes" id="UP000332933">
    <property type="component" value="Unassembled WGS sequence"/>
</dbReference>
<feature type="repeat" description="ANK" evidence="4">
    <location>
        <begin position="138"/>
        <end position="171"/>
    </location>
</feature>
<dbReference type="PANTHER" id="PTHR24198">
    <property type="entry name" value="ANKYRIN REPEAT AND PROTEIN KINASE DOMAIN-CONTAINING PROTEIN"/>
    <property type="match status" value="1"/>
</dbReference>
<reference evidence="8 9" key="1">
    <citation type="submission" date="2019-03" db="EMBL/GenBank/DDBJ databases">
        <authorList>
            <person name="Gaulin E."/>
            <person name="Dumas B."/>
        </authorList>
    </citation>
    <scope>NUCLEOTIDE SEQUENCE [LARGE SCALE GENOMIC DNA]</scope>
    <source>
        <strain evidence="8">CBS 568.67</strain>
    </source>
</reference>
<dbReference type="PROSITE" id="PS50011">
    <property type="entry name" value="PROTEIN_KINASE_DOM"/>
    <property type="match status" value="1"/>
</dbReference>
<evidence type="ECO:0000256" key="3">
    <source>
        <dbReference type="ARBA" id="ARBA00024334"/>
    </source>
</evidence>
<dbReference type="GO" id="GO:0005524">
    <property type="term" value="F:ATP binding"/>
    <property type="evidence" value="ECO:0007669"/>
    <property type="project" value="InterPro"/>
</dbReference>
<keyword evidence="2 4" id="KW-0040">ANK repeat</keyword>
<dbReference type="EMBL" id="CAADRA010000071">
    <property type="protein sequence ID" value="VFT78279.1"/>
    <property type="molecule type" value="Genomic_DNA"/>
</dbReference>
<dbReference type="GO" id="GO:0005509">
    <property type="term" value="F:calcium ion binding"/>
    <property type="evidence" value="ECO:0007669"/>
    <property type="project" value="InterPro"/>
</dbReference>
<dbReference type="OrthoDB" id="9995210at2759"/>
<protein>
    <submittedName>
        <fullName evidence="8">Aste57867_1057 protein</fullName>
    </submittedName>
</protein>
<dbReference type="SUPFAM" id="SSF56112">
    <property type="entry name" value="Protein kinase-like (PK-like)"/>
    <property type="match status" value="1"/>
</dbReference>
<dbReference type="PANTHER" id="PTHR24198:SF165">
    <property type="entry name" value="ANKYRIN REPEAT-CONTAINING PROTEIN-RELATED"/>
    <property type="match status" value="1"/>
</dbReference>
<gene>
    <name evidence="8" type="primary">Aste57867_1057</name>
    <name evidence="7" type="ORF">As57867_001056</name>
    <name evidence="8" type="ORF">ASTE57867_1057</name>
</gene>
<evidence type="ECO:0000313" key="8">
    <source>
        <dbReference type="EMBL" id="VFT78279.1"/>
    </source>
</evidence>
<dbReference type="InterPro" id="IPR011009">
    <property type="entry name" value="Kinase-like_dom_sf"/>
</dbReference>
<dbReference type="InterPro" id="IPR036770">
    <property type="entry name" value="Ankyrin_rpt-contain_sf"/>
</dbReference>
<dbReference type="Pfam" id="PF00069">
    <property type="entry name" value="Pkinase"/>
    <property type="match status" value="2"/>
</dbReference>
<dbReference type="SUPFAM" id="SSF48403">
    <property type="entry name" value="Ankyrin repeat"/>
    <property type="match status" value="3"/>
</dbReference>
<proteinExistence type="inferred from homology"/>
<dbReference type="InterPro" id="IPR002048">
    <property type="entry name" value="EF_hand_dom"/>
</dbReference>
<feature type="domain" description="Protein kinase" evidence="5">
    <location>
        <begin position="873"/>
        <end position="1203"/>
    </location>
</feature>
<organism evidence="8 9">
    <name type="scientific">Aphanomyces stellatus</name>
    <dbReference type="NCBI Taxonomy" id="120398"/>
    <lineage>
        <taxon>Eukaryota</taxon>
        <taxon>Sar</taxon>
        <taxon>Stramenopiles</taxon>
        <taxon>Oomycota</taxon>
        <taxon>Saprolegniomycetes</taxon>
        <taxon>Saprolegniales</taxon>
        <taxon>Verrucalvaceae</taxon>
        <taxon>Aphanomyces</taxon>
    </lineage>
</organism>
<dbReference type="Pfam" id="PF12796">
    <property type="entry name" value="Ank_2"/>
    <property type="match status" value="4"/>
</dbReference>
<dbReference type="SMART" id="SM00248">
    <property type="entry name" value="ANK"/>
    <property type="match status" value="17"/>
</dbReference>
<evidence type="ECO:0000313" key="9">
    <source>
        <dbReference type="Proteomes" id="UP000332933"/>
    </source>
</evidence>
<evidence type="ECO:0000256" key="4">
    <source>
        <dbReference type="PROSITE-ProRule" id="PRU00023"/>
    </source>
</evidence>
<comment type="similarity">
    <text evidence="3">Belongs to the protein kinase superfamily. Ser/Thr protein kinase family. CDPK subfamily.</text>
</comment>
<dbReference type="Gene3D" id="1.25.40.20">
    <property type="entry name" value="Ankyrin repeat-containing domain"/>
    <property type="match status" value="6"/>
</dbReference>
<accession>A0A485K5A6</accession>
<keyword evidence="9" id="KW-1185">Reference proteome</keyword>
<keyword evidence="1" id="KW-0677">Repeat</keyword>
<evidence type="ECO:0000313" key="7">
    <source>
        <dbReference type="EMBL" id="KAF0719424.1"/>
    </source>
</evidence>
<sequence length="1501" mass="166130">MWECTPLICAAYFGYDAVIKVLQNHPKTHVNCTNSDGTTALNIACQNGHESSAKLLLGLCGVDATLADKDGDAPLLMASYSGLDAVVESLLERVGICQIDIPNKSGRRPLSFAAAGNHVNLIRLYLQNGVNINATDEMGDTALHWASKMKSTDAVQELLQHVNVNVNIQNKDGWTPLLLASAAGHNAIVTALLTCPSLNVNLSCGHHHDGGKTAIFLACELGHESIALQLLEHRSLDFNSSNADQYRPFEMACAAGLTNVVVKMLSRPDFIDVNEEAVRFISNFWMGFVDANTCGAQSMGLHFACKAGFDDVVRVLLACPTIDVNQPPQYIQPHLYTACENGCTSVVQLLLDYPGIDVNGTGGDDLDVALRRNHATPLMAAAKNGHDDVVAMLLHWHANDGAFIQVNVEDKVGKIHKSEYHDLNECVQHGNSAMMLAAMAGHANVVALFLACDRCHDVHLSNENGHTVLHLACVWNHGDVVNLLFERATIDINTRAANGDSALMLAAAHGFDQICRLLLTHHEININASNYHGDTALSRACDNNHSNVVVLFLAQPSIAVTWTDTDDNTLLMRAANHGRHEILNVLLSARASQEVDEEVLRAIELAIAGGHFLAFQALIQSIESDELARLFRLRESEDILDLAMEHHQYNIVHELLSIVETFQHDLGTKSYVWLRRRSPVQHKNGTLYLKCTAAHLTHESAMRFLVRDLPFEMVNGRILARNHCFSWTTLLDLACDISSDVRRSCIQAIVDHPNFAAVAKEWLHALAFARDQNERRAIDTTDATTRKYLHDRLFFCGRYELFDGPPVHVSPTSVVAMAYDHEICHQIFLEHAIMGNLDKAGFIKCSQLLGRLLERNASHKKRERDSDMWAKDFHLWDKDENGSMSAVEFADYCAKHFCSKLKVALKFMRRNVEYDREVKTRGFLTKSSHVLGLLPAEKQDVFKEHVKTLTINDDLHMSGYPNVLAMPAADRSLEDIYAKELPKDTKIKDYLFEVAEAISQLHDMGIIHGDIKSTNILRVANRLKLIDLDAAARMGKEPLGSKFSSGVLPPEMFYKLQHDADVAVYQAYWDDEAHDTKCWNKLKPKDGYVVRAHHPDHAAALPYSLVQATPAVDMWAFGCLMYRMLCGEELVHTDINHDVVSNQMKIAASWTDESLAGRIGANIPDTWAQTLLKKLLVVDPTQRLSAADVVKAFNDGADFAPLMTKLEKVHVASQETLQHVMTLTTVVEESGHLQAGNHLLVMDNVSQLQRVVFDGIVEVHDVVTPTSFVVLPFKFGPSQSNSSLEILKTFVSQSLPVCLQLKDVFDQVASMDSLHDIPSAMHAYVGAILQGLKLESAYLYLIDEGTGKIIVPHEADAVYPIEIQSNDTAFWVAGLPWIESGLAWLEKGLASADVAIDWLQLFGFVPDLKKQDDGKGEAIVDDALPTVLVNGKEVPVTRARGRVLRQLKKWLEAKDPGLWFGGLQRVMTKDGRVVWTTLNVVDEETSKKVLLKSACSSVAAA</sequence>
<evidence type="ECO:0000256" key="2">
    <source>
        <dbReference type="ARBA" id="ARBA00023043"/>
    </source>
</evidence>
<dbReference type="PROSITE" id="PS00018">
    <property type="entry name" value="EF_HAND_1"/>
    <property type="match status" value="1"/>
</dbReference>
<dbReference type="Pfam" id="PF00023">
    <property type="entry name" value="Ank"/>
    <property type="match status" value="1"/>
</dbReference>
<dbReference type="GO" id="GO:0004672">
    <property type="term" value="F:protein kinase activity"/>
    <property type="evidence" value="ECO:0007669"/>
    <property type="project" value="InterPro"/>
</dbReference>
<dbReference type="PROSITE" id="PS50297">
    <property type="entry name" value="ANK_REP_REGION"/>
    <property type="match status" value="1"/>
</dbReference>
<evidence type="ECO:0000259" key="6">
    <source>
        <dbReference type="PROSITE" id="PS50222"/>
    </source>
</evidence>